<comment type="caution">
    <text evidence="2">The sequence shown here is derived from an EMBL/GenBank/DDBJ whole genome shotgun (WGS) entry which is preliminary data.</text>
</comment>
<reference evidence="2 3" key="1">
    <citation type="submission" date="2019-04" db="EMBL/GenBank/DDBJ databases">
        <title>Herbidospora sp. NEAU-GS14.nov., a novel actinomycete isolated from soil.</title>
        <authorList>
            <person name="Han L."/>
        </authorList>
    </citation>
    <scope>NUCLEOTIDE SEQUENCE [LARGE SCALE GENOMIC DNA]</scope>
    <source>
        <strain evidence="2 3">NEAU-GS14</strain>
    </source>
</reference>
<dbReference type="GO" id="GO:0003824">
    <property type="term" value="F:catalytic activity"/>
    <property type="evidence" value="ECO:0007669"/>
    <property type="project" value="InterPro"/>
</dbReference>
<dbReference type="AlphaFoldDB" id="A0A4U3LNV4"/>
<name>A0A4U3LNV4_9ACTN</name>
<evidence type="ECO:0000259" key="1">
    <source>
        <dbReference type="Pfam" id="PF01425"/>
    </source>
</evidence>
<dbReference type="OrthoDB" id="9811471at2"/>
<dbReference type="InterPro" id="IPR023631">
    <property type="entry name" value="Amidase_dom"/>
</dbReference>
<feature type="domain" description="Amidase" evidence="1">
    <location>
        <begin position="29"/>
        <end position="440"/>
    </location>
</feature>
<dbReference type="PANTHER" id="PTHR11895:SF76">
    <property type="entry name" value="INDOLEACETAMIDE HYDROLASE"/>
    <property type="match status" value="1"/>
</dbReference>
<evidence type="ECO:0000313" key="2">
    <source>
        <dbReference type="EMBL" id="TKK77312.1"/>
    </source>
</evidence>
<keyword evidence="3" id="KW-1185">Reference proteome</keyword>
<dbReference type="NCBIfam" id="NF005686">
    <property type="entry name" value="PRK07486.1"/>
    <property type="match status" value="1"/>
</dbReference>
<proteinExistence type="predicted"/>
<organism evidence="2 3">
    <name type="scientific">Herbidospora galbida</name>
    <dbReference type="NCBI Taxonomy" id="2575442"/>
    <lineage>
        <taxon>Bacteria</taxon>
        <taxon>Bacillati</taxon>
        <taxon>Actinomycetota</taxon>
        <taxon>Actinomycetes</taxon>
        <taxon>Streptosporangiales</taxon>
        <taxon>Streptosporangiaceae</taxon>
        <taxon>Herbidospora</taxon>
    </lineage>
</organism>
<dbReference type="SUPFAM" id="SSF75304">
    <property type="entry name" value="Amidase signature (AS) enzymes"/>
    <property type="match status" value="1"/>
</dbReference>
<gene>
    <name evidence="2" type="ORF">FDA94_37850</name>
</gene>
<dbReference type="InterPro" id="IPR020556">
    <property type="entry name" value="Amidase_CS"/>
</dbReference>
<dbReference type="InterPro" id="IPR036928">
    <property type="entry name" value="AS_sf"/>
</dbReference>
<accession>A0A4U3LNV4</accession>
<evidence type="ECO:0000313" key="3">
    <source>
        <dbReference type="Proteomes" id="UP000308705"/>
    </source>
</evidence>
<dbReference type="InterPro" id="IPR000120">
    <property type="entry name" value="Amidase"/>
</dbReference>
<dbReference type="Pfam" id="PF01425">
    <property type="entry name" value="Amidase"/>
    <property type="match status" value="1"/>
</dbReference>
<protein>
    <submittedName>
        <fullName evidence="2">Amidase</fullName>
    </submittedName>
</protein>
<dbReference type="PROSITE" id="PS00571">
    <property type="entry name" value="AMIDASES"/>
    <property type="match status" value="1"/>
</dbReference>
<dbReference type="EMBL" id="SZQA01000075">
    <property type="protein sequence ID" value="TKK77312.1"/>
    <property type="molecule type" value="Genomic_DNA"/>
</dbReference>
<dbReference type="PANTHER" id="PTHR11895">
    <property type="entry name" value="TRANSAMIDASE"/>
    <property type="match status" value="1"/>
</dbReference>
<dbReference type="Proteomes" id="UP000308705">
    <property type="component" value="Unassembled WGS sequence"/>
</dbReference>
<sequence>MVAPVTELHYLTASETSALLRAREISAAEVTQAHLDRIEAVNPQVNAIVTVTAERALDRARELDAGEWQGPLHGLPVAHKDLVSTKGVRTTFGSALFADHVPTVDDLIVRRVRDAGGVMIGKTNTPEFGTGSHTVNEVFGATRNPYDLTKSAGGSSGGAAAALAAGMTPLADGSDMGGSLRNPASFCNIVGLRPTPGRVPSKSTTAAWFTLGVSGPMARTVQDLALFLTAVAGPDPSSPLSIQEDPSVFGGSLETDVSRLRIAYSPSLGGLPVDGETARVTAQAAEAFRGLGATVEHADLNLTGADEAFRTYRAWWYAATYGDLEGVGENVRWNVEKGREVTGDDLARAEKLRTRLWHRVNGFFGTWDYLIAPVSQVPPFPVEDPYVRSVDGLQMPDYLAWMRSCYLISVLGVPALSVPCGFTETGLPVGVQIIGRPWDDLGVIKVGHAFERVTRAGSVRPSLCAPGR</sequence>
<dbReference type="Gene3D" id="3.90.1300.10">
    <property type="entry name" value="Amidase signature (AS) domain"/>
    <property type="match status" value="1"/>
</dbReference>